<evidence type="ECO:0000259" key="4">
    <source>
        <dbReference type="SMART" id="SM00563"/>
    </source>
</evidence>
<feature type="compositionally biased region" description="Basic and acidic residues" evidence="2">
    <location>
        <begin position="294"/>
        <end position="306"/>
    </location>
</feature>
<dbReference type="InterPro" id="IPR002123">
    <property type="entry name" value="Plipid/glycerol_acylTrfase"/>
</dbReference>
<evidence type="ECO:0000313" key="6">
    <source>
        <dbReference type="Proteomes" id="UP001194580"/>
    </source>
</evidence>
<sequence>MVIQRKRTPADSKDDQETTVDTNGHSNSNGHSNTNSNNSSNGLPRDESQESIASLRSPSANVPPPMYKAIRFFFQICLHSFYGNVEVEGTENIAPDTYPAILVANHSNSLTDAIAILSTVPPKSRSMIRMTAKDTFWHKPGVFNYVIKNAGTIPIKRRKDYDNQKVDNGDAMGALIDSLGTGSCVCMFPEGISRYHPQLAPFKAGVAMIASDDPKLFSTVKEERTEAIQKLTEQLESTVRSNLLDADNWQTVRVGHVARKLYAGDLGTRISLGQYVRLTQKFVAAFGQHKQESLKEKQDLERRKQENGGSDGENSDSLETKRPIKMSQDTALKIDELAADLAEYQDQLDFYHLKDYRIKQGKPPVKVLLGKLFQRLLLACLLSTICIPGLVLWAPVFIAVKYQERKIRQKGPLEDNLDEIAQYKLMISAFFLPVIWGFWIMVTFPIALFTGPGIVVLMWLTIRWLEDLIHNAKSMLSLLRLLFMTEDTMYSLRDYRHELESRVQDFAVQFLQLPEDPEELVKENKTKKADSGWMGKLSGSYFSIKRRRRKDWNEVMRLHDVSHYD</sequence>
<dbReference type="GO" id="GO:0008654">
    <property type="term" value="P:phospholipid biosynthetic process"/>
    <property type="evidence" value="ECO:0007669"/>
    <property type="project" value="TreeGrafter"/>
</dbReference>
<dbReference type="SUPFAM" id="SSF69593">
    <property type="entry name" value="Glycerol-3-phosphate (1)-acyltransferase"/>
    <property type="match status" value="1"/>
</dbReference>
<comment type="caution">
    <text evidence="5">The sequence shown here is derived from an EMBL/GenBank/DDBJ whole genome shotgun (WGS) entry which is preliminary data.</text>
</comment>
<dbReference type="PANTHER" id="PTHR31605:SF0">
    <property type="entry name" value="GLYCEROL-3-PHOSPHATE O-ACYLTRANSFERASE 1"/>
    <property type="match status" value="1"/>
</dbReference>
<evidence type="ECO:0000313" key="5">
    <source>
        <dbReference type="EMBL" id="KAG0274859.1"/>
    </source>
</evidence>
<accession>A0AAD4H5R1</accession>
<name>A0AAD4H5R1_9FUNG</name>
<dbReference type="InterPro" id="IPR052744">
    <property type="entry name" value="GPAT/DAPAT"/>
</dbReference>
<feature type="compositionally biased region" description="Low complexity" evidence="2">
    <location>
        <begin position="22"/>
        <end position="41"/>
    </location>
</feature>
<dbReference type="GO" id="GO:0016287">
    <property type="term" value="F:glycerone-phosphate O-acyltransferase activity"/>
    <property type="evidence" value="ECO:0007669"/>
    <property type="project" value="TreeGrafter"/>
</dbReference>
<feature type="transmembrane region" description="Helical" evidence="3">
    <location>
        <begin position="376"/>
        <end position="400"/>
    </location>
</feature>
<dbReference type="EMBL" id="JAAAIL010000554">
    <property type="protein sequence ID" value="KAG0274859.1"/>
    <property type="molecule type" value="Genomic_DNA"/>
</dbReference>
<keyword evidence="3" id="KW-0812">Transmembrane</keyword>
<keyword evidence="3" id="KW-1133">Transmembrane helix</keyword>
<gene>
    <name evidence="5" type="ORF">BGZ95_009409</name>
</gene>
<feature type="coiled-coil region" evidence="1">
    <location>
        <begin position="327"/>
        <end position="354"/>
    </location>
</feature>
<keyword evidence="6" id="KW-1185">Reference proteome</keyword>
<dbReference type="GO" id="GO:0004366">
    <property type="term" value="F:glycerol-3-phosphate O-acyltransferase activity"/>
    <property type="evidence" value="ECO:0007669"/>
    <property type="project" value="TreeGrafter"/>
</dbReference>
<keyword evidence="1" id="KW-0175">Coiled coil</keyword>
<keyword evidence="3" id="KW-0472">Membrane</keyword>
<protein>
    <recommendedName>
        <fullName evidence="4">Phospholipid/glycerol acyltransferase domain-containing protein</fullName>
    </recommendedName>
</protein>
<organism evidence="5 6">
    <name type="scientific">Linnemannia exigua</name>
    <dbReference type="NCBI Taxonomy" id="604196"/>
    <lineage>
        <taxon>Eukaryota</taxon>
        <taxon>Fungi</taxon>
        <taxon>Fungi incertae sedis</taxon>
        <taxon>Mucoromycota</taxon>
        <taxon>Mortierellomycotina</taxon>
        <taxon>Mortierellomycetes</taxon>
        <taxon>Mortierellales</taxon>
        <taxon>Mortierellaceae</taxon>
        <taxon>Linnemannia</taxon>
    </lineage>
</organism>
<proteinExistence type="predicted"/>
<feature type="compositionally biased region" description="Polar residues" evidence="2">
    <location>
        <begin position="50"/>
        <end position="60"/>
    </location>
</feature>
<evidence type="ECO:0000256" key="2">
    <source>
        <dbReference type="SAM" id="MobiDB-lite"/>
    </source>
</evidence>
<feature type="region of interest" description="Disordered" evidence="2">
    <location>
        <begin position="1"/>
        <end position="60"/>
    </location>
</feature>
<dbReference type="SMART" id="SM00563">
    <property type="entry name" value="PlsC"/>
    <property type="match status" value="1"/>
</dbReference>
<feature type="region of interest" description="Disordered" evidence="2">
    <location>
        <begin position="294"/>
        <end position="322"/>
    </location>
</feature>
<evidence type="ECO:0000256" key="1">
    <source>
        <dbReference type="SAM" id="Coils"/>
    </source>
</evidence>
<dbReference type="Pfam" id="PF01553">
    <property type="entry name" value="Acyltransferase"/>
    <property type="match status" value="1"/>
</dbReference>
<dbReference type="Proteomes" id="UP001194580">
    <property type="component" value="Unassembled WGS sequence"/>
</dbReference>
<feature type="domain" description="Phospholipid/glycerol acyltransferase" evidence="4">
    <location>
        <begin position="100"/>
        <end position="224"/>
    </location>
</feature>
<feature type="transmembrane region" description="Helical" evidence="3">
    <location>
        <begin position="421"/>
        <end position="440"/>
    </location>
</feature>
<reference evidence="5" key="1">
    <citation type="journal article" date="2020" name="Fungal Divers.">
        <title>Resolving the Mortierellaceae phylogeny through synthesis of multi-gene phylogenetics and phylogenomics.</title>
        <authorList>
            <person name="Vandepol N."/>
            <person name="Liber J."/>
            <person name="Desiro A."/>
            <person name="Na H."/>
            <person name="Kennedy M."/>
            <person name="Barry K."/>
            <person name="Grigoriev I.V."/>
            <person name="Miller A.N."/>
            <person name="O'Donnell K."/>
            <person name="Stajich J.E."/>
            <person name="Bonito G."/>
        </authorList>
    </citation>
    <scope>NUCLEOTIDE SEQUENCE</scope>
    <source>
        <strain evidence="5">NRRL 28262</strain>
    </source>
</reference>
<dbReference type="AlphaFoldDB" id="A0AAD4H5R1"/>
<evidence type="ECO:0000256" key="3">
    <source>
        <dbReference type="SAM" id="Phobius"/>
    </source>
</evidence>
<dbReference type="PANTHER" id="PTHR31605">
    <property type="entry name" value="GLYCEROL-3-PHOSPHATE O-ACYLTRANSFERASE 1"/>
    <property type="match status" value="1"/>
</dbReference>